<dbReference type="InterPro" id="IPR016185">
    <property type="entry name" value="PreATP-grasp_dom_sf"/>
</dbReference>
<sequence length="353" mass="38810">MSKYIAPGSRIGIVGGGQLGQMMAASAVEMGYRVSVLDPTEGCPASLVAEHIVAHYDDADALKKLANQCDVLTYEFENVSADTLESAGGYFPQGAKALTISQDRLFEKAFLTEAGVPVAPYRQVDSISSLEEAIEELGYPCVVKTTRGGYDGKGQVVVRADEDREKAQELLSVSCVIEKWIPFEREISVVVAGDQYGNYRCFPIGENEHHHNILHSTTVPAHISTQVETRALDIARAIAENLTLVGVMGVEMFVTPEEELFVNELAPRPHNSGHYTIEACDFSQFDAHIRGICGWEIGEPQLLSSATMINILGQDMDEVVQMIPTQAQWHVHLYGKNRAQENRKMGHITTLEM</sequence>
<name>A0A6N7W8Q9_9ACTO</name>
<dbReference type="RefSeq" id="WP_154545634.1">
    <property type="nucleotide sequence ID" value="NZ_VULO01000010.1"/>
</dbReference>
<comment type="subunit">
    <text evidence="5 6">Homodimer.</text>
</comment>
<dbReference type="NCBIfam" id="TIGR01161">
    <property type="entry name" value="purK"/>
    <property type="match status" value="1"/>
</dbReference>
<evidence type="ECO:0000313" key="8">
    <source>
        <dbReference type="EMBL" id="MSS84883.1"/>
    </source>
</evidence>
<comment type="caution">
    <text evidence="8">The sequence shown here is derived from an EMBL/GenBank/DDBJ whole genome shotgun (WGS) entry which is preliminary data.</text>
</comment>
<reference evidence="8 9" key="1">
    <citation type="submission" date="2019-08" db="EMBL/GenBank/DDBJ databases">
        <title>In-depth cultivation of the pig gut microbiome towards novel bacterial diversity and tailored functional studies.</title>
        <authorList>
            <person name="Wylensek D."/>
            <person name="Hitch T.C.A."/>
            <person name="Clavel T."/>
        </authorList>
    </citation>
    <scope>NUCLEOTIDE SEQUENCE [LARGE SCALE GENOMIC DNA]</scope>
    <source>
        <strain evidence="8 9">WB03_NA08</strain>
    </source>
</reference>
<dbReference type="Gene3D" id="3.30.470.20">
    <property type="entry name" value="ATP-grasp fold, B domain"/>
    <property type="match status" value="1"/>
</dbReference>
<feature type="binding site" evidence="5">
    <location>
        <position position="104"/>
    </location>
    <ligand>
        <name>ATP</name>
        <dbReference type="ChEBI" id="CHEBI:30616"/>
    </ligand>
</feature>
<dbReference type="SUPFAM" id="SSF52440">
    <property type="entry name" value="PreATP-grasp domain"/>
    <property type="match status" value="1"/>
</dbReference>
<feature type="domain" description="ATP-grasp" evidence="7">
    <location>
        <begin position="108"/>
        <end position="293"/>
    </location>
</feature>
<dbReference type="FunFam" id="3.40.50.20:FF:000016">
    <property type="entry name" value="N5-carboxyaminoimidazole ribonucleotide synthase"/>
    <property type="match status" value="1"/>
</dbReference>
<evidence type="ECO:0000256" key="3">
    <source>
        <dbReference type="ARBA" id="ARBA00022755"/>
    </source>
</evidence>
<evidence type="ECO:0000256" key="1">
    <source>
        <dbReference type="ARBA" id="ARBA00022598"/>
    </source>
</evidence>
<feature type="binding site" evidence="5">
    <location>
        <begin position="178"/>
        <end position="181"/>
    </location>
    <ligand>
        <name>ATP</name>
        <dbReference type="ChEBI" id="CHEBI:30616"/>
    </ligand>
</feature>
<dbReference type="GO" id="GO:0005524">
    <property type="term" value="F:ATP binding"/>
    <property type="evidence" value="ECO:0007669"/>
    <property type="project" value="UniProtKB-UniRule"/>
</dbReference>
<evidence type="ECO:0000256" key="2">
    <source>
        <dbReference type="ARBA" id="ARBA00022741"/>
    </source>
</evidence>
<comment type="pathway">
    <text evidence="5 6">Purine metabolism; IMP biosynthesis via de novo pathway; 5-amino-1-(5-phospho-D-ribosyl)imidazole-4-carboxylate from 5-amino-1-(5-phospho-D-ribosyl)imidazole (N5-CAIR route): step 1/2.</text>
</comment>
<proteinExistence type="inferred from homology"/>
<dbReference type="GO" id="GO:0046872">
    <property type="term" value="F:metal ion binding"/>
    <property type="evidence" value="ECO:0007669"/>
    <property type="project" value="InterPro"/>
</dbReference>
<dbReference type="Gene3D" id="3.40.50.20">
    <property type="match status" value="1"/>
</dbReference>
<feature type="binding site" evidence="5">
    <location>
        <begin position="263"/>
        <end position="264"/>
    </location>
    <ligand>
        <name>ATP</name>
        <dbReference type="ChEBI" id="CHEBI:30616"/>
    </ligand>
</feature>
<comment type="function">
    <text evidence="5">Catalyzes the ATP-dependent conversion of 5-aminoimidazole ribonucleotide (AIR) and HCO(3)(-) to N5-carboxyaminoimidazole ribonucleotide (N5-CAIR).</text>
</comment>
<evidence type="ECO:0000256" key="4">
    <source>
        <dbReference type="ARBA" id="ARBA00022840"/>
    </source>
</evidence>
<comment type="similarity">
    <text evidence="5 6">Belongs to the PurK/PurT family.</text>
</comment>
<comment type="function">
    <text evidence="6">Catalyzes the ATP-dependent conversion of 5-aminoimidazole ribonucleotide (AIR) and HCO(3)- to N5-carboxyaminoimidazole ribonucleotide (N5-CAIR).</text>
</comment>
<dbReference type="InterPro" id="IPR054350">
    <property type="entry name" value="PurT/PurK_preATP-grasp"/>
</dbReference>
<keyword evidence="2 5" id="KW-0547">Nucleotide-binding</keyword>
<protein>
    <recommendedName>
        <fullName evidence="5 6">N5-carboxyaminoimidazole ribonucleotide synthase</fullName>
        <shortName evidence="5 6">N5-CAIR synthase</shortName>
        <ecNumber evidence="5 6">6.3.4.18</ecNumber>
    </recommendedName>
    <alternativeName>
        <fullName evidence="5 6">5-(carboxyamino)imidazole ribonucleotide synthetase</fullName>
    </alternativeName>
</protein>
<dbReference type="InterPro" id="IPR003135">
    <property type="entry name" value="ATP-grasp_carboxylate-amine"/>
</dbReference>
<dbReference type="PANTHER" id="PTHR11609">
    <property type="entry name" value="PURINE BIOSYNTHESIS PROTEIN 6/7, PUR6/7"/>
    <property type="match status" value="1"/>
</dbReference>
<dbReference type="Pfam" id="PF22660">
    <property type="entry name" value="RS_preATP-grasp-like"/>
    <property type="match status" value="1"/>
</dbReference>
<dbReference type="InterPro" id="IPR040686">
    <property type="entry name" value="PurK_C"/>
</dbReference>
<dbReference type="NCBIfam" id="NF004675">
    <property type="entry name" value="PRK06019.1-1"/>
    <property type="match status" value="1"/>
</dbReference>
<dbReference type="Pfam" id="PF02222">
    <property type="entry name" value="ATP-grasp"/>
    <property type="match status" value="1"/>
</dbReference>
<dbReference type="AlphaFoldDB" id="A0A6N7W8Q9"/>
<dbReference type="Proteomes" id="UP000470875">
    <property type="component" value="Unassembled WGS sequence"/>
</dbReference>
<dbReference type="SUPFAM" id="SSF51246">
    <property type="entry name" value="Rudiment single hybrid motif"/>
    <property type="match status" value="1"/>
</dbReference>
<dbReference type="HAMAP" id="MF_01928">
    <property type="entry name" value="PurK"/>
    <property type="match status" value="1"/>
</dbReference>
<dbReference type="GO" id="GO:0006189">
    <property type="term" value="P:'de novo' IMP biosynthetic process"/>
    <property type="evidence" value="ECO:0007669"/>
    <property type="project" value="UniProtKB-UniRule"/>
</dbReference>
<dbReference type="GO" id="GO:0005829">
    <property type="term" value="C:cytosol"/>
    <property type="evidence" value="ECO:0007669"/>
    <property type="project" value="TreeGrafter"/>
</dbReference>
<keyword evidence="1 5" id="KW-0436">Ligase</keyword>
<dbReference type="NCBIfam" id="NF004679">
    <property type="entry name" value="PRK06019.1-5"/>
    <property type="match status" value="1"/>
</dbReference>
<evidence type="ECO:0000256" key="6">
    <source>
        <dbReference type="RuleBase" id="RU361200"/>
    </source>
</evidence>
<feature type="binding site" evidence="5">
    <location>
        <begin position="149"/>
        <end position="155"/>
    </location>
    <ligand>
        <name>ATP</name>
        <dbReference type="ChEBI" id="CHEBI:30616"/>
    </ligand>
</feature>
<keyword evidence="9" id="KW-1185">Reference proteome</keyword>
<dbReference type="EMBL" id="VULO01000010">
    <property type="protein sequence ID" value="MSS84883.1"/>
    <property type="molecule type" value="Genomic_DNA"/>
</dbReference>
<dbReference type="EC" id="6.3.4.18" evidence="5 6"/>
<dbReference type="InterPro" id="IPR011054">
    <property type="entry name" value="Rudment_hybrid_motif"/>
</dbReference>
<dbReference type="SUPFAM" id="SSF56059">
    <property type="entry name" value="Glutathione synthetase ATP-binding domain-like"/>
    <property type="match status" value="1"/>
</dbReference>
<feature type="binding site" evidence="5">
    <location>
        <position position="186"/>
    </location>
    <ligand>
        <name>ATP</name>
        <dbReference type="ChEBI" id="CHEBI:30616"/>
    </ligand>
</feature>
<dbReference type="NCBIfam" id="NF004676">
    <property type="entry name" value="PRK06019.1-2"/>
    <property type="match status" value="1"/>
</dbReference>
<keyword evidence="3 5" id="KW-0658">Purine biosynthesis</keyword>
<dbReference type="Gene3D" id="3.30.1490.20">
    <property type="entry name" value="ATP-grasp fold, A domain"/>
    <property type="match status" value="1"/>
</dbReference>
<dbReference type="GO" id="GO:0034028">
    <property type="term" value="F:5-(carboxyamino)imidazole ribonucleotide synthase activity"/>
    <property type="evidence" value="ECO:0007669"/>
    <property type="project" value="UniProtKB-UniRule"/>
</dbReference>
<evidence type="ECO:0000313" key="9">
    <source>
        <dbReference type="Proteomes" id="UP000470875"/>
    </source>
</evidence>
<dbReference type="InterPro" id="IPR005875">
    <property type="entry name" value="PurK"/>
</dbReference>
<dbReference type="InterPro" id="IPR013815">
    <property type="entry name" value="ATP_grasp_subdomain_1"/>
</dbReference>
<organism evidence="8 9">
    <name type="scientific">Scrofimicrobium canadense</name>
    <dbReference type="NCBI Taxonomy" id="2652290"/>
    <lineage>
        <taxon>Bacteria</taxon>
        <taxon>Bacillati</taxon>
        <taxon>Actinomycetota</taxon>
        <taxon>Actinomycetes</taxon>
        <taxon>Actinomycetales</taxon>
        <taxon>Actinomycetaceae</taxon>
        <taxon>Scrofimicrobium</taxon>
    </lineage>
</organism>
<keyword evidence="4 5" id="KW-0067">ATP-binding</keyword>
<evidence type="ECO:0000259" key="7">
    <source>
        <dbReference type="PROSITE" id="PS50975"/>
    </source>
</evidence>
<accession>A0A6N7W8Q9</accession>
<dbReference type="UniPathway" id="UPA00074">
    <property type="reaction ID" value="UER00942"/>
</dbReference>
<dbReference type="PROSITE" id="PS50975">
    <property type="entry name" value="ATP_GRASP"/>
    <property type="match status" value="1"/>
</dbReference>
<dbReference type="PANTHER" id="PTHR11609:SF5">
    <property type="entry name" value="PHOSPHORIBOSYLAMINOIMIDAZOLE CARBOXYLASE"/>
    <property type="match status" value="1"/>
</dbReference>
<dbReference type="FunFam" id="3.30.1490.20:FF:000015">
    <property type="entry name" value="N5-carboxyaminoimidazole ribonucleotide synthase"/>
    <property type="match status" value="1"/>
</dbReference>
<feature type="binding site" evidence="5">
    <location>
        <position position="209"/>
    </location>
    <ligand>
        <name>ATP</name>
        <dbReference type="ChEBI" id="CHEBI:30616"/>
    </ligand>
</feature>
<dbReference type="GO" id="GO:0004638">
    <property type="term" value="F:phosphoribosylaminoimidazole carboxylase activity"/>
    <property type="evidence" value="ECO:0007669"/>
    <property type="project" value="InterPro"/>
</dbReference>
<dbReference type="InterPro" id="IPR011761">
    <property type="entry name" value="ATP-grasp"/>
</dbReference>
<dbReference type="Pfam" id="PF17769">
    <property type="entry name" value="PurK_C"/>
    <property type="match status" value="1"/>
</dbReference>
<feature type="binding site" evidence="5">
    <location>
        <position position="144"/>
    </location>
    <ligand>
        <name>ATP</name>
        <dbReference type="ChEBI" id="CHEBI:30616"/>
    </ligand>
</feature>
<evidence type="ECO:0000256" key="5">
    <source>
        <dbReference type="HAMAP-Rule" id="MF_01928"/>
    </source>
</evidence>
<gene>
    <name evidence="5 6 8" type="primary">purK</name>
    <name evidence="8" type="ORF">FYJ24_08920</name>
</gene>
<comment type="catalytic activity">
    <reaction evidence="5 6">
        <text>5-amino-1-(5-phospho-beta-D-ribosyl)imidazole + hydrogencarbonate + ATP = 5-carboxyamino-1-(5-phospho-D-ribosyl)imidazole + ADP + phosphate + 2 H(+)</text>
        <dbReference type="Rhea" id="RHEA:19317"/>
        <dbReference type="ChEBI" id="CHEBI:15378"/>
        <dbReference type="ChEBI" id="CHEBI:17544"/>
        <dbReference type="ChEBI" id="CHEBI:30616"/>
        <dbReference type="ChEBI" id="CHEBI:43474"/>
        <dbReference type="ChEBI" id="CHEBI:58730"/>
        <dbReference type="ChEBI" id="CHEBI:137981"/>
        <dbReference type="ChEBI" id="CHEBI:456216"/>
        <dbReference type="EC" id="6.3.4.18"/>
    </reaction>
</comment>